<keyword evidence="1" id="KW-0812">Transmembrane</keyword>
<dbReference type="STRING" id="1005928.SAMN04487859_1112"/>
<protein>
    <submittedName>
        <fullName evidence="2">Uncharacterized protein</fullName>
    </submittedName>
</protein>
<dbReference type="Proteomes" id="UP000198599">
    <property type="component" value="Unassembled WGS sequence"/>
</dbReference>
<keyword evidence="1" id="KW-0472">Membrane</keyword>
<evidence type="ECO:0000313" key="2">
    <source>
        <dbReference type="EMBL" id="SFN90668.1"/>
    </source>
</evidence>
<accession>A0A1I5CUQ3</accession>
<dbReference type="AlphaFoldDB" id="A0A1I5CUQ3"/>
<evidence type="ECO:0000256" key="1">
    <source>
        <dbReference type="SAM" id="Phobius"/>
    </source>
</evidence>
<dbReference type="RefSeq" id="WP_177193841.1">
    <property type="nucleotide sequence ID" value="NZ_FOVP01000011.1"/>
</dbReference>
<keyword evidence="1" id="KW-1133">Transmembrane helix</keyword>
<feature type="transmembrane region" description="Helical" evidence="1">
    <location>
        <begin position="28"/>
        <end position="47"/>
    </location>
</feature>
<organism evidence="2 3">
    <name type="scientific">Roseovarius lutimaris</name>
    <dbReference type="NCBI Taxonomy" id="1005928"/>
    <lineage>
        <taxon>Bacteria</taxon>
        <taxon>Pseudomonadati</taxon>
        <taxon>Pseudomonadota</taxon>
        <taxon>Alphaproteobacteria</taxon>
        <taxon>Rhodobacterales</taxon>
        <taxon>Roseobacteraceae</taxon>
        <taxon>Roseovarius</taxon>
    </lineage>
</organism>
<dbReference type="EMBL" id="FOVP01000011">
    <property type="protein sequence ID" value="SFN90668.1"/>
    <property type="molecule type" value="Genomic_DNA"/>
</dbReference>
<proteinExistence type="predicted"/>
<evidence type="ECO:0000313" key="3">
    <source>
        <dbReference type="Proteomes" id="UP000198599"/>
    </source>
</evidence>
<name>A0A1I5CUQ3_9RHOB</name>
<gene>
    <name evidence="2" type="ORF">SAMN04487859_1112</name>
</gene>
<keyword evidence="3" id="KW-1185">Reference proteome</keyword>
<sequence>MTSGLIAAFVGPQMFVAAKDALAPIPLAGAYAALAVLSVLGLVPLALTRLPAPTIGAPQSLKDRFASLSILKRKPVRLAVGLGAVSQGIMVFLMVPTPLAMIGCGFGEAVRLTQHPVKWALSGR</sequence>
<reference evidence="3" key="1">
    <citation type="submission" date="2016-10" db="EMBL/GenBank/DDBJ databases">
        <authorList>
            <person name="Varghese N."/>
            <person name="Submissions S."/>
        </authorList>
    </citation>
    <scope>NUCLEOTIDE SEQUENCE [LARGE SCALE GENOMIC DNA]</scope>
    <source>
        <strain evidence="3">DSM 28463</strain>
    </source>
</reference>